<dbReference type="Gene3D" id="3.30.1360.20">
    <property type="entry name" value="Transcriptional coactivator/pterin dehydratase"/>
    <property type="match status" value="1"/>
</dbReference>
<comment type="similarity">
    <text evidence="2">Belongs to the pterin-4-alpha-carbinolamine dehydratase family.</text>
</comment>
<dbReference type="KEGG" id="tbg:TbgDal_XI7970"/>
<protein>
    <recommendedName>
        <fullName evidence="3">4a-hydroxytetrahydrobiopterin dehydratase</fullName>
        <ecNumber evidence="3">4.2.1.96</ecNumber>
    </recommendedName>
    <alternativeName>
        <fullName evidence="5">4-alpha-hydroxy-tetrahydropterin dehydratase</fullName>
    </alternativeName>
</protein>
<dbReference type="GeneID" id="23867825"/>
<evidence type="ECO:0000256" key="5">
    <source>
        <dbReference type="ARBA" id="ARBA00030497"/>
    </source>
</evidence>
<dbReference type="InterPro" id="IPR001533">
    <property type="entry name" value="Pterin_deHydtase"/>
</dbReference>
<proteinExistence type="inferred from homology"/>
<evidence type="ECO:0000313" key="6">
    <source>
        <dbReference type="EMBL" id="CBH17678.1"/>
    </source>
</evidence>
<dbReference type="Proteomes" id="UP000002316">
    <property type="component" value="Chromosome 11"/>
</dbReference>
<dbReference type="EC" id="4.2.1.96" evidence="3"/>
<dbReference type="PANTHER" id="PTHR12599">
    <property type="entry name" value="PTERIN-4-ALPHA-CARBINOLAMINE DEHYDRATASE"/>
    <property type="match status" value="1"/>
</dbReference>
<dbReference type="PANTHER" id="PTHR12599:SF0">
    <property type="entry name" value="PTERIN-4-ALPHA-CARBINOLAMINE DEHYDRATASE"/>
    <property type="match status" value="1"/>
</dbReference>
<evidence type="ECO:0000256" key="2">
    <source>
        <dbReference type="ARBA" id="ARBA00006472"/>
    </source>
</evidence>
<accession>D0A7M7</accession>
<dbReference type="NCBIfam" id="NF002017">
    <property type="entry name" value="PRK00823.1-2"/>
    <property type="match status" value="1"/>
</dbReference>
<dbReference type="Pfam" id="PF01329">
    <property type="entry name" value="Pterin_4a"/>
    <property type="match status" value="1"/>
</dbReference>
<dbReference type="AlphaFoldDB" id="D0A7M7"/>
<dbReference type="InterPro" id="IPR036428">
    <property type="entry name" value="PCD_sf"/>
</dbReference>
<dbReference type="GO" id="GO:0006729">
    <property type="term" value="P:tetrahydrobiopterin biosynthetic process"/>
    <property type="evidence" value="ECO:0007669"/>
    <property type="project" value="InterPro"/>
</dbReference>
<name>D0A7M7_TRYB9</name>
<dbReference type="EMBL" id="FN554974">
    <property type="protein sequence ID" value="CBH17678.1"/>
    <property type="molecule type" value="Genomic_DNA"/>
</dbReference>
<reference evidence="7" key="1">
    <citation type="journal article" date="2010" name="PLoS Negl. Trop. Dis.">
        <title>The genome sequence of Trypanosoma brucei gambiense, causative agent of chronic human african trypanosomiasis.</title>
        <authorList>
            <person name="Jackson A.P."/>
            <person name="Sanders M."/>
            <person name="Berry A."/>
            <person name="McQuillan J."/>
            <person name="Aslett M.A."/>
            <person name="Quail M.A."/>
            <person name="Chukualim B."/>
            <person name="Capewell P."/>
            <person name="MacLeod A."/>
            <person name="Melville S.E."/>
            <person name="Gibson W."/>
            <person name="Barry J.D."/>
            <person name="Berriman M."/>
            <person name="Hertz-Fowler C."/>
        </authorList>
    </citation>
    <scope>NUCLEOTIDE SEQUENCE [LARGE SCALE GENOMIC DNA]</scope>
    <source>
        <strain evidence="7">MHOM/CI/86/DAL972</strain>
    </source>
</reference>
<dbReference type="CDD" id="cd00914">
    <property type="entry name" value="PCD_DCoH_subfamily_b"/>
    <property type="match status" value="1"/>
</dbReference>
<dbReference type="SUPFAM" id="SSF55248">
    <property type="entry name" value="PCD-like"/>
    <property type="match status" value="1"/>
</dbReference>
<evidence type="ECO:0000256" key="4">
    <source>
        <dbReference type="ARBA" id="ARBA00023239"/>
    </source>
</evidence>
<comment type="catalytic activity">
    <reaction evidence="1">
        <text>(4aS,6R)-4a-hydroxy-L-erythro-5,6,7,8-tetrahydrobiopterin = (6R)-L-erythro-6,7-dihydrobiopterin + H2O</text>
        <dbReference type="Rhea" id="RHEA:11920"/>
        <dbReference type="ChEBI" id="CHEBI:15377"/>
        <dbReference type="ChEBI" id="CHEBI:15642"/>
        <dbReference type="ChEBI" id="CHEBI:43120"/>
        <dbReference type="EC" id="4.2.1.96"/>
    </reaction>
</comment>
<evidence type="ECO:0000256" key="3">
    <source>
        <dbReference type="ARBA" id="ARBA00013252"/>
    </source>
</evidence>
<dbReference type="GO" id="GO:0008124">
    <property type="term" value="F:4-alpha-hydroxytetrahydrobiopterin dehydratase activity"/>
    <property type="evidence" value="ECO:0007669"/>
    <property type="project" value="UniProtKB-EC"/>
</dbReference>
<evidence type="ECO:0000313" key="7">
    <source>
        <dbReference type="Proteomes" id="UP000002316"/>
    </source>
</evidence>
<evidence type="ECO:0000256" key="1">
    <source>
        <dbReference type="ARBA" id="ARBA00001554"/>
    </source>
</evidence>
<keyword evidence="4" id="KW-0456">Lyase</keyword>
<gene>
    <name evidence="6" type="ORF">TbgDal_XI7970</name>
</gene>
<dbReference type="OrthoDB" id="277398at2759"/>
<dbReference type="HAMAP" id="MF_00434">
    <property type="entry name" value="Pterin_4_alpha"/>
    <property type="match status" value="1"/>
</dbReference>
<sequence>MFSSISPVVETMRRCVYYCMRPQPLSFPAISRALLKLPEWRVDGNNSGIIHREFTFKDFSDAIKFMNAVAVECEAAGHHPTWENKYNKVSVRLTTHDAGNRVTQKDIDLALKMNEAFERTLTNN</sequence>
<dbReference type="VEuPathDB" id="TriTrypDB:Tbg972.11.7970"/>
<organism evidence="6 7">
    <name type="scientific">Trypanosoma brucei gambiense (strain MHOM/CI/86/DAL972)</name>
    <dbReference type="NCBI Taxonomy" id="679716"/>
    <lineage>
        <taxon>Eukaryota</taxon>
        <taxon>Discoba</taxon>
        <taxon>Euglenozoa</taxon>
        <taxon>Kinetoplastea</taxon>
        <taxon>Metakinetoplastina</taxon>
        <taxon>Trypanosomatida</taxon>
        <taxon>Trypanosomatidae</taxon>
        <taxon>Trypanosoma</taxon>
    </lineage>
</organism>
<dbReference type="RefSeq" id="XP_011779942.1">
    <property type="nucleotide sequence ID" value="XM_011781640.1"/>
</dbReference>